<dbReference type="Proteomes" id="UP001060215">
    <property type="component" value="Chromosome 9"/>
</dbReference>
<proteinExistence type="predicted"/>
<accession>A0ACC0GX62</accession>
<keyword evidence="2" id="KW-1185">Reference proteome</keyword>
<gene>
    <name evidence="1" type="ORF">LOK49_LG08G01745</name>
</gene>
<dbReference type="EMBL" id="CM045766">
    <property type="protein sequence ID" value="KAI8005122.1"/>
    <property type="molecule type" value="Genomic_DNA"/>
</dbReference>
<sequence length="165" mass="17004">MGKEVYGGRVGGTSVEKELYHEGVSAGALGLVWYVLTLAITSLAMEPLVQVLGGMKQVWGLGNFLLAIGMAMTVVITYMADHARSVATTTATTVGNANYLVPPPPEVKWASLCLFALLGIPQAVVVAMVSGPLDAFFGGGNLPAFVMGGIAAALSGVFSLAWLST</sequence>
<reference evidence="1 2" key="1">
    <citation type="journal article" date="2022" name="Plant J.">
        <title>Chromosome-level genome of Camellia lanceoleosa provides a valuable resource for understanding genome evolution and self-incompatibility.</title>
        <authorList>
            <person name="Gong W."/>
            <person name="Xiao S."/>
            <person name="Wang L."/>
            <person name="Liao Z."/>
            <person name="Chang Y."/>
            <person name="Mo W."/>
            <person name="Hu G."/>
            <person name="Li W."/>
            <person name="Zhao G."/>
            <person name="Zhu H."/>
            <person name="Hu X."/>
            <person name="Ji K."/>
            <person name="Xiang X."/>
            <person name="Song Q."/>
            <person name="Yuan D."/>
            <person name="Jin S."/>
            <person name="Zhang L."/>
        </authorList>
    </citation>
    <scope>NUCLEOTIDE SEQUENCE [LARGE SCALE GENOMIC DNA]</scope>
    <source>
        <strain evidence="1">SQ_2022a</strain>
    </source>
</reference>
<evidence type="ECO:0000313" key="2">
    <source>
        <dbReference type="Proteomes" id="UP001060215"/>
    </source>
</evidence>
<comment type="caution">
    <text evidence="1">The sequence shown here is derived from an EMBL/GenBank/DDBJ whole genome shotgun (WGS) entry which is preliminary data.</text>
</comment>
<organism evidence="1 2">
    <name type="scientific">Camellia lanceoleosa</name>
    <dbReference type="NCBI Taxonomy" id="1840588"/>
    <lineage>
        <taxon>Eukaryota</taxon>
        <taxon>Viridiplantae</taxon>
        <taxon>Streptophyta</taxon>
        <taxon>Embryophyta</taxon>
        <taxon>Tracheophyta</taxon>
        <taxon>Spermatophyta</taxon>
        <taxon>Magnoliopsida</taxon>
        <taxon>eudicotyledons</taxon>
        <taxon>Gunneridae</taxon>
        <taxon>Pentapetalae</taxon>
        <taxon>asterids</taxon>
        <taxon>Ericales</taxon>
        <taxon>Theaceae</taxon>
        <taxon>Camellia</taxon>
    </lineage>
</organism>
<name>A0ACC0GX62_9ERIC</name>
<protein>
    <submittedName>
        <fullName evidence="1">Sucrose transport protein SUC5</fullName>
    </submittedName>
</protein>
<evidence type="ECO:0000313" key="1">
    <source>
        <dbReference type="EMBL" id="KAI8005122.1"/>
    </source>
</evidence>